<dbReference type="EMBL" id="QWLV01000003">
    <property type="protein sequence ID" value="RHW17662.1"/>
    <property type="molecule type" value="Genomic_DNA"/>
</dbReference>
<name>A0A396RQV4_9SPHN</name>
<proteinExistence type="predicted"/>
<evidence type="ECO:0000313" key="2">
    <source>
        <dbReference type="Proteomes" id="UP000266693"/>
    </source>
</evidence>
<dbReference type="AlphaFoldDB" id="A0A396RQV4"/>
<accession>A0A396RQV4</accession>
<gene>
    <name evidence="1" type="ORF">D1610_09475</name>
</gene>
<protein>
    <submittedName>
        <fullName evidence="1">Uncharacterized protein</fullName>
    </submittedName>
</protein>
<organism evidence="1 2">
    <name type="scientific">Sphingomonas gilva</name>
    <dbReference type="NCBI Taxonomy" id="2305907"/>
    <lineage>
        <taxon>Bacteria</taxon>
        <taxon>Pseudomonadati</taxon>
        <taxon>Pseudomonadota</taxon>
        <taxon>Alphaproteobacteria</taxon>
        <taxon>Sphingomonadales</taxon>
        <taxon>Sphingomonadaceae</taxon>
        <taxon>Sphingomonas</taxon>
    </lineage>
</organism>
<dbReference type="Proteomes" id="UP000266693">
    <property type="component" value="Unassembled WGS sequence"/>
</dbReference>
<reference evidence="1 2" key="1">
    <citation type="submission" date="2018-08" db="EMBL/GenBank/DDBJ databases">
        <title>The multiple taxonomic identification of Sphingomonas gilva.</title>
        <authorList>
            <person name="Zhu D."/>
            <person name="Zheng S."/>
        </authorList>
    </citation>
    <scope>NUCLEOTIDE SEQUENCE [LARGE SCALE GENOMIC DNA]</scope>
    <source>
        <strain evidence="1 2">ZDH117</strain>
    </source>
</reference>
<keyword evidence="2" id="KW-1185">Reference proteome</keyword>
<sequence>MGAAMELTDAQRAELAAMTEFLEFGSDADMDLRPRDKGEYRKLQAKLHALKKAWSALDDDVQWHLVCGVNTMFKDEADDHLPNIAPLVDALIDEMKKPTGAPIQIDGLSPVVEFLWSVRCRQELGGYVPLEPAIEPIAAEVSRTFLLSQEEARRRVGHMLRRLEKQGWLPRRPTARDEVKGRG</sequence>
<evidence type="ECO:0000313" key="1">
    <source>
        <dbReference type="EMBL" id="RHW17662.1"/>
    </source>
</evidence>
<comment type="caution">
    <text evidence="1">The sequence shown here is derived from an EMBL/GenBank/DDBJ whole genome shotgun (WGS) entry which is preliminary data.</text>
</comment>